<dbReference type="Pfam" id="PF09720">
    <property type="entry name" value="Unstab_antitox"/>
    <property type="match status" value="1"/>
</dbReference>
<gene>
    <name evidence="1" type="ORF">GALL_159890</name>
</gene>
<dbReference type="EMBL" id="MLJW01000079">
    <property type="protein sequence ID" value="OIR01902.1"/>
    <property type="molecule type" value="Genomic_DNA"/>
</dbReference>
<sequence>MSAKLAELQAQAKQLGSEERAQLASFLLETLEPTDSGDVSQEWEAEIKARWAEIERGDVKLIPATEVFADIRRKLS</sequence>
<evidence type="ECO:0000313" key="1">
    <source>
        <dbReference type="EMBL" id="OIR01902.1"/>
    </source>
</evidence>
<reference evidence="1" key="1">
    <citation type="submission" date="2016-10" db="EMBL/GenBank/DDBJ databases">
        <title>Sequence of Gallionella enrichment culture.</title>
        <authorList>
            <person name="Poehlein A."/>
            <person name="Muehling M."/>
            <person name="Daniel R."/>
        </authorList>
    </citation>
    <scope>NUCLEOTIDE SEQUENCE</scope>
</reference>
<dbReference type="InterPro" id="IPR013406">
    <property type="entry name" value="CHP02574_addiction_mod"/>
</dbReference>
<protein>
    <submittedName>
        <fullName evidence="1">Putative addiction module component</fullName>
    </submittedName>
</protein>
<accession>A0A1J5SPA7</accession>
<comment type="caution">
    <text evidence="1">The sequence shown here is derived from an EMBL/GenBank/DDBJ whole genome shotgun (WGS) entry which is preliminary data.</text>
</comment>
<organism evidence="1">
    <name type="scientific">mine drainage metagenome</name>
    <dbReference type="NCBI Taxonomy" id="410659"/>
    <lineage>
        <taxon>unclassified sequences</taxon>
        <taxon>metagenomes</taxon>
        <taxon>ecological metagenomes</taxon>
    </lineage>
</organism>
<proteinExistence type="predicted"/>
<dbReference type="AlphaFoldDB" id="A0A1J5SPA7"/>
<name>A0A1J5SPA7_9ZZZZ</name>